<dbReference type="InterPro" id="IPR029002">
    <property type="entry name" value="PLPC/GPLD1"/>
</dbReference>
<proteinExistence type="predicted"/>
<protein>
    <recommendedName>
        <fullName evidence="1">Phospholipase C/D domain-containing protein</fullName>
    </recommendedName>
</protein>
<accession>A0A927U9G0</accession>
<organism evidence="2 3">
    <name type="scientific">Pseudobutyrivibrio ruminis</name>
    <dbReference type="NCBI Taxonomy" id="46206"/>
    <lineage>
        <taxon>Bacteria</taxon>
        <taxon>Bacillati</taxon>
        <taxon>Bacillota</taxon>
        <taxon>Clostridia</taxon>
        <taxon>Lachnospirales</taxon>
        <taxon>Lachnospiraceae</taxon>
        <taxon>Pseudobutyrivibrio</taxon>
    </lineage>
</organism>
<feature type="domain" description="Phospholipase C/D" evidence="1">
    <location>
        <begin position="6"/>
        <end position="185"/>
    </location>
</feature>
<comment type="caution">
    <text evidence="2">The sequence shown here is derived from an EMBL/GenBank/DDBJ whole genome shotgun (WGS) entry which is preliminary data.</text>
</comment>
<evidence type="ECO:0000313" key="3">
    <source>
        <dbReference type="Proteomes" id="UP000766246"/>
    </source>
</evidence>
<gene>
    <name evidence="2" type="ORF">E7272_01255</name>
</gene>
<dbReference type="Pfam" id="PF00882">
    <property type="entry name" value="Zn_dep_PLPC"/>
    <property type="match status" value="1"/>
</dbReference>
<reference evidence="2" key="1">
    <citation type="submission" date="2019-04" db="EMBL/GenBank/DDBJ databases">
        <title>Evolution of Biomass-Degrading Anaerobic Consortia Revealed by Metagenomics.</title>
        <authorList>
            <person name="Peng X."/>
        </authorList>
    </citation>
    <scope>NUCLEOTIDE SEQUENCE</scope>
    <source>
        <strain evidence="2">SIG311</strain>
    </source>
</reference>
<dbReference type="AlphaFoldDB" id="A0A927U9G0"/>
<sequence length="332" mass="38861">MPGFITHLEFGEQSISFIESSDTRSLIERHKTAFSLGLQGPDIFFYHLPAYLFYKKNIGNIMHQERVMLFFDYLFDARNTFEDAHSRRICDTYILGFIGHYSLDIVCHPYIYFKSNHFENLKKGNKYDFGRHVSLETDIDHMVLNHYKHLLPSEFDYAAAVSPSANEKRVISEMLHIAINKAYPEHKVRLHTVKQAIKSFIKLNRMMNDPKGVKKHRVRSIEQVLYKCAFISSMIPSDTIVKYTDPCNEKHAKWYNPWNPDVECSESIYDLMNKAMPSYIERMDLYMKSCGNTSFIDSEKDIVEETNQFLHYRNLLLISLSDTSYVTGLPIE</sequence>
<dbReference type="EMBL" id="SVER01000003">
    <property type="protein sequence ID" value="MBE5918445.1"/>
    <property type="molecule type" value="Genomic_DNA"/>
</dbReference>
<evidence type="ECO:0000313" key="2">
    <source>
        <dbReference type="EMBL" id="MBE5918445.1"/>
    </source>
</evidence>
<dbReference type="Proteomes" id="UP000766246">
    <property type="component" value="Unassembled WGS sequence"/>
</dbReference>
<evidence type="ECO:0000259" key="1">
    <source>
        <dbReference type="Pfam" id="PF00882"/>
    </source>
</evidence>
<name>A0A927U9G0_9FIRM</name>